<proteinExistence type="predicted"/>
<feature type="region of interest" description="Disordered" evidence="1">
    <location>
        <begin position="54"/>
        <end position="75"/>
    </location>
</feature>
<accession>A0AAX3JCG7</accession>
<dbReference type="EMBL" id="CABWMH010000054">
    <property type="protein sequence ID" value="VXC61434.1"/>
    <property type="molecule type" value="Genomic_DNA"/>
</dbReference>
<gene>
    <name evidence="2" type="ORF">PANT111_70016</name>
</gene>
<dbReference type="Proteomes" id="UP000433737">
    <property type="component" value="Unassembled WGS sequence"/>
</dbReference>
<organism evidence="2 3">
    <name type="scientific">Pantoea brenneri</name>
    <dbReference type="NCBI Taxonomy" id="472694"/>
    <lineage>
        <taxon>Bacteria</taxon>
        <taxon>Pseudomonadati</taxon>
        <taxon>Pseudomonadota</taxon>
        <taxon>Gammaproteobacteria</taxon>
        <taxon>Enterobacterales</taxon>
        <taxon>Erwiniaceae</taxon>
        <taxon>Pantoea</taxon>
    </lineage>
</organism>
<protein>
    <submittedName>
        <fullName evidence="2">Uncharacterized protein</fullName>
    </submittedName>
</protein>
<evidence type="ECO:0000313" key="2">
    <source>
        <dbReference type="EMBL" id="VXC61434.1"/>
    </source>
</evidence>
<evidence type="ECO:0000313" key="3">
    <source>
        <dbReference type="Proteomes" id="UP000433737"/>
    </source>
</evidence>
<dbReference type="AlphaFoldDB" id="A0AAX3JCG7"/>
<evidence type="ECO:0000256" key="1">
    <source>
        <dbReference type="SAM" id="MobiDB-lite"/>
    </source>
</evidence>
<comment type="caution">
    <text evidence="2">The sequence shown here is derived from an EMBL/GenBank/DDBJ whole genome shotgun (WGS) entry which is preliminary data.</text>
</comment>
<sequence>MPGAVNLALPIAEWNQEFYLVHKIAMDISFHVELGIFIPHTALIANQAPIDPEAKRATSGFSPAVSANHRRKPQV</sequence>
<name>A0AAX3JCG7_9GAMM</name>
<reference evidence="2 3" key="1">
    <citation type="submission" date="2019-10" db="EMBL/GenBank/DDBJ databases">
        <authorList>
            <person name="Karimi E."/>
        </authorList>
    </citation>
    <scope>NUCLEOTIDE SEQUENCE [LARGE SCALE GENOMIC DNA]</scope>
    <source>
        <strain evidence="2">Pantoea sp. 111</strain>
    </source>
</reference>